<sequence>MNMIIIPLLSIFGFSSFFAKYFKTKLTFAIPVTISILVPILYCFAMLKLLPAATYICYFIGIFLAFMSFLHFIGVVVGGGSAPVIPRLNRGIQLKMFSIFKLYFWIPWSSHGMTPHAFLDLRNNTSCMSFLWKQESRKNIIEIIVFTLLVLLFFLYTRDASLHAYDDFSHWGIFTKELLYFGVFENQFSLTSIITTHAHYPRGAAVYHYFMLLLSGYSDGNVLFAHFLLHLAFLAPLATNKKLWQTGMLFSLLLCGVVLYTTGIRSIYNDSTIGLMFGAIFVIYILAEDKKKTLLLILPIMILLASFREIGIWLASFAVIILIAHYTIFYKKPKKSSDYITYLILLTLPILCNFIWMSYFKNTHDFFDRCEHSFSNLVYIAENFNEQHRSLLLNYGKFLLLFLLKEGSLVVYTICIAAWYGIRKYKPDLLKEYKFFLISTFACFIVFALWRLYLYFFNFSYEEAIRGASLLRYLGCYVIAIGMIAASYVKKSIFLHKQSNKELFIFLLLLAVSTFSVVKNILRIKHLNLEQKNFIQQTTEVKKLLEQGNKIEFNFSGKKDNLQCYILNYNLAPYLGKQSLQECVKAPKEAIIETKEEAVYAPFK</sequence>
<feature type="transmembrane region" description="Helical" evidence="1">
    <location>
        <begin position="434"/>
        <end position="458"/>
    </location>
</feature>
<protein>
    <recommendedName>
        <fullName evidence="4">Glycosyltransferase RgtA/B/C/D-like domain-containing protein</fullName>
    </recommendedName>
</protein>
<feature type="transmembrane region" description="Helical" evidence="1">
    <location>
        <begin position="29"/>
        <end position="50"/>
    </location>
</feature>
<reference evidence="2 3" key="1">
    <citation type="journal article" date="2007" name="Genome Res.">
        <title>Lateral gene transfer between obligate intracellular bacteria: evidence from the Rickettsia massiliae genome.</title>
        <authorList>
            <person name="Blanc G."/>
            <person name="Ogata H."/>
            <person name="Robert C."/>
            <person name="Audic S."/>
            <person name="Claverie J.-M."/>
            <person name="Raoult D."/>
        </authorList>
    </citation>
    <scope>NUCLEOTIDE SEQUENCE [LARGE SCALE GENOMIC DNA]</scope>
    <source>
        <strain evidence="3">Mtu5</strain>
    </source>
</reference>
<feature type="transmembrane region" description="Helical" evidence="1">
    <location>
        <begin position="503"/>
        <end position="522"/>
    </location>
</feature>
<evidence type="ECO:0000256" key="1">
    <source>
        <dbReference type="SAM" id="Phobius"/>
    </source>
</evidence>
<feature type="transmembrane region" description="Helical" evidence="1">
    <location>
        <begin position="140"/>
        <end position="157"/>
    </location>
</feature>
<feature type="transmembrane region" description="Helical" evidence="1">
    <location>
        <begin position="339"/>
        <end position="359"/>
    </location>
</feature>
<feature type="transmembrane region" description="Helical" evidence="1">
    <location>
        <begin position="57"/>
        <end position="82"/>
    </location>
</feature>
<name>A8F1Q5_RICM5</name>
<feature type="transmembrane region" description="Helical" evidence="1">
    <location>
        <begin position="209"/>
        <end position="231"/>
    </location>
</feature>
<keyword evidence="1" id="KW-1133">Transmembrane helix</keyword>
<dbReference type="KEGG" id="rms:RMA_0682"/>
<dbReference type="EMBL" id="CP000683">
    <property type="protein sequence ID" value="ABV84841.1"/>
    <property type="molecule type" value="Genomic_DNA"/>
</dbReference>
<feature type="transmembrane region" description="Helical" evidence="1">
    <location>
        <begin position="243"/>
        <end position="261"/>
    </location>
</feature>
<dbReference type="HOGENOM" id="CLU_505154_0_0_5"/>
<feature type="transmembrane region" description="Helical" evidence="1">
    <location>
        <begin position="294"/>
        <end position="327"/>
    </location>
</feature>
<feature type="transmembrane region" description="Helical" evidence="1">
    <location>
        <begin position="470"/>
        <end position="488"/>
    </location>
</feature>
<feature type="transmembrane region" description="Helical" evidence="1">
    <location>
        <begin position="398"/>
        <end position="422"/>
    </location>
</feature>
<organism evidence="2 3">
    <name type="scientific">Rickettsia massiliae (strain Mtu5)</name>
    <dbReference type="NCBI Taxonomy" id="416276"/>
    <lineage>
        <taxon>Bacteria</taxon>
        <taxon>Pseudomonadati</taxon>
        <taxon>Pseudomonadota</taxon>
        <taxon>Alphaproteobacteria</taxon>
        <taxon>Rickettsiales</taxon>
        <taxon>Rickettsiaceae</taxon>
        <taxon>Rickettsieae</taxon>
        <taxon>Rickettsia</taxon>
        <taxon>spotted fever group</taxon>
    </lineage>
</organism>
<evidence type="ECO:0000313" key="2">
    <source>
        <dbReference type="EMBL" id="ABV84841.1"/>
    </source>
</evidence>
<keyword evidence="1" id="KW-0472">Membrane</keyword>
<accession>A8F1Q5</accession>
<evidence type="ECO:0008006" key="4">
    <source>
        <dbReference type="Google" id="ProtNLM"/>
    </source>
</evidence>
<keyword evidence="1" id="KW-0812">Transmembrane</keyword>
<feature type="transmembrane region" description="Helical" evidence="1">
    <location>
        <begin position="267"/>
        <end position="287"/>
    </location>
</feature>
<evidence type="ECO:0000313" key="3">
    <source>
        <dbReference type="Proteomes" id="UP000001311"/>
    </source>
</evidence>
<dbReference type="Proteomes" id="UP000001311">
    <property type="component" value="Chromosome"/>
</dbReference>
<gene>
    <name evidence="2" type="ordered locus">RMA_0682</name>
</gene>
<feature type="transmembrane region" description="Helical" evidence="1">
    <location>
        <begin position="102"/>
        <end position="119"/>
    </location>
</feature>
<proteinExistence type="predicted"/>
<dbReference type="AlphaFoldDB" id="A8F1Q5"/>
<keyword evidence="3" id="KW-1185">Reference proteome</keyword>